<dbReference type="AlphaFoldDB" id="A0A8J4UYA9"/>
<proteinExistence type="predicted"/>
<keyword evidence="1" id="KW-0472">Membrane</keyword>
<dbReference type="EMBL" id="AJWJ01000280">
    <property type="protein sequence ID" value="KAF2072435.1"/>
    <property type="molecule type" value="Genomic_DNA"/>
</dbReference>
<keyword evidence="1" id="KW-0812">Transmembrane</keyword>
<comment type="caution">
    <text evidence="2">The sequence shown here is derived from an EMBL/GenBank/DDBJ whole genome shotgun (WGS) entry which is preliminary data.</text>
</comment>
<accession>A0A8J4UYA9</accession>
<organism evidence="2 3">
    <name type="scientific">Polysphondylium violaceum</name>
    <dbReference type="NCBI Taxonomy" id="133409"/>
    <lineage>
        <taxon>Eukaryota</taxon>
        <taxon>Amoebozoa</taxon>
        <taxon>Evosea</taxon>
        <taxon>Eumycetozoa</taxon>
        <taxon>Dictyostelia</taxon>
        <taxon>Dictyosteliales</taxon>
        <taxon>Dictyosteliaceae</taxon>
        <taxon>Polysphondylium</taxon>
    </lineage>
</organism>
<sequence>MEPKEENRVNHPDDLHKVLGLGNLKFIGYIDEQCAKNRELERQINGQSLGDSVASTPAEISLTPQLITSPMVRDAFKHNDWKTIQKLSDQADADLKPMIDQCINKPFKAWVLVMDQNTGLDYHISYSSNGSYLWTFCPYVDSATDPNNPNVKYSCTAQVGSYSKTTGIAGVHSYLLKLVKITAGATISALIAYFVNRLLKKGIDFLASDLSIFLTDAATDAGITALFTIGTYVLPIFVPCAIFAIVFIGIHLLWEWLNKHFTICVYVNNWDTDHDWYIRDQALSNAVNPGKNNNNSLNIKIPKLIPPGTNPFSKIWVPSDISSQLMHTTDDEVVVSYVYLVYQNSSTFAQGCSFAFALECESTNSGMTYAFQCPWVDSNAHYMEDSVQNANSFLSKARAHWVESTSTYQVTASNGKLIEATIDALTGGDGQGSDNYKIIINLANN</sequence>
<keyword evidence="1" id="KW-1133">Transmembrane helix</keyword>
<name>A0A8J4UYA9_9MYCE</name>
<keyword evidence="3" id="KW-1185">Reference proteome</keyword>
<protein>
    <submittedName>
        <fullName evidence="2">Uncharacterized protein</fullName>
    </submittedName>
</protein>
<feature type="transmembrane region" description="Helical" evidence="1">
    <location>
        <begin position="174"/>
        <end position="195"/>
    </location>
</feature>
<feature type="transmembrane region" description="Helical" evidence="1">
    <location>
        <begin position="232"/>
        <end position="254"/>
    </location>
</feature>
<evidence type="ECO:0000256" key="1">
    <source>
        <dbReference type="SAM" id="Phobius"/>
    </source>
</evidence>
<dbReference type="Proteomes" id="UP000695562">
    <property type="component" value="Unassembled WGS sequence"/>
</dbReference>
<evidence type="ECO:0000313" key="3">
    <source>
        <dbReference type="Proteomes" id="UP000695562"/>
    </source>
</evidence>
<gene>
    <name evidence="2" type="ORF">CYY_006247</name>
</gene>
<evidence type="ECO:0000313" key="2">
    <source>
        <dbReference type="EMBL" id="KAF2072435.1"/>
    </source>
</evidence>
<reference evidence="2" key="1">
    <citation type="submission" date="2020-01" db="EMBL/GenBank/DDBJ databases">
        <title>Development of genomics and gene disruption for Polysphondylium violaceum indicates a role for the polyketide synthase stlB in stalk morphogenesis.</title>
        <authorList>
            <person name="Narita B."/>
            <person name="Kawabe Y."/>
            <person name="Kin K."/>
            <person name="Saito T."/>
            <person name="Gibbs R."/>
            <person name="Kuspa A."/>
            <person name="Muzny D."/>
            <person name="Queller D."/>
            <person name="Richards S."/>
            <person name="Strassman J."/>
            <person name="Sucgang R."/>
            <person name="Worley K."/>
            <person name="Schaap P."/>
        </authorList>
    </citation>
    <scope>NUCLEOTIDE SEQUENCE</scope>
    <source>
        <strain evidence="2">QSvi11</strain>
    </source>
</reference>